<dbReference type="EMBL" id="BGPR01065884">
    <property type="protein sequence ID" value="GBO40605.1"/>
    <property type="molecule type" value="Genomic_DNA"/>
</dbReference>
<gene>
    <name evidence="1" type="ORF">AVEN_209814_1</name>
</gene>
<organism evidence="1 2">
    <name type="scientific">Araneus ventricosus</name>
    <name type="common">Orbweaver spider</name>
    <name type="synonym">Epeira ventricosa</name>
    <dbReference type="NCBI Taxonomy" id="182803"/>
    <lineage>
        <taxon>Eukaryota</taxon>
        <taxon>Metazoa</taxon>
        <taxon>Ecdysozoa</taxon>
        <taxon>Arthropoda</taxon>
        <taxon>Chelicerata</taxon>
        <taxon>Arachnida</taxon>
        <taxon>Araneae</taxon>
        <taxon>Araneomorphae</taxon>
        <taxon>Entelegynae</taxon>
        <taxon>Araneoidea</taxon>
        <taxon>Araneidae</taxon>
        <taxon>Araneus</taxon>
    </lineage>
</organism>
<dbReference type="Proteomes" id="UP000499080">
    <property type="component" value="Unassembled WGS sequence"/>
</dbReference>
<keyword evidence="2" id="KW-1185">Reference proteome</keyword>
<evidence type="ECO:0000313" key="1">
    <source>
        <dbReference type="EMBL" id="GBO40605.1"/>
    </source>
</evidence>
<evidence type="ECO:0000313" key="2">
    <source>
        <dbReference type="Proteomes" id="UP000499080"/>
    </source>
</evidence>
<protein>
    <submittedName>
        <fullName evidence="1">Uncharacterized protein</fullName>
    </submittedName>
</protein>
<proteinExistence type="predicted"/>
<reference evidence="1 2" key="1">
    <citation type="journal article" date="2019" name="Sci. Rep.">
        <title>Orb-weaving spider Araneus ventricosus genome elucidates the spidroin gene catalogue.</title>
        <authorList>
            <person name="Kono N."/>
            <person name="Nakamura H."/>
            <person name="Ohtoshi R."/>
            <person name="Moran D.A.P."/>
            <person name="Shinohara A."/>
            <person name="Yoshida Y."/>
            <person name="Fujiwara M."/>
            <person name="Mori M."/>
            <person name="Tomita M."/>
            <person name="Arakawa K."/>
        </authorList>
    </citation>
    <scope>NUCLEOTIDE SEQUENCE [LARGE SCALE GENOMIC DNA]</scope>
</reference>
<sequence length="92" mass="10933">MVLPVRRTNTKKKRMGSHKKHDIKYFCCLLSNDGDGNMEFQESSLSPTEWTLWDIRRTQVMLNLGPIFESTQMLFWDGPRNFEPWSDDKHDI</sequence>
<dbReference type="AlphaFoldDB" id="A0A4Y2WT11"/>
<name>A0A4Y2WT11_ARAVE</name>
<comment type="caution">
    <text evidence="1">The sequence shown here is derived from an EMBL/GenBank/DDBJ whole genome shotgun (WGS) entry which is preliminary data.</text>
</comment>
<accession>A0A4Y2WT11</accession>